<dbReference type="Proteomes" id="UP000612055">
    <property type="component" value="Unassembled WGS sequence"/>
</dbReference>
<feature type="region of interest" description="Disordered" evidence="1">
    <location>
        <begin position="350"/>
        <end position="383"/>
    </location>
</feature>
<evidence type="ECO:0000256" key="1">
    <source>
        <dbReference type="SAM" id="MobiDB-lite"/>
    </source>
</evidence>
<reference evidence="3" key="1">
    <citation type="journal article" date="2020" name="bioRxiv">
        <title>Comparative genomics of Chlamydomonas.</title>
        <authorList>
            <person name="Craig R.J."/>
            <person name="Hasan A.R."/>
            <person name="Ness R.W."/>
            <person name="Keightley P.D."/>
        </authorList>
    </citation>
    <scope>NUCLEOTIDE SEQUENCE</scope>
    <source>
        <strain evidence="3">CCAP 11/70</strain>
    </source>
</reference>
<accession>A0A836BQA3</accession>
<feature type="compositionally biased region" description="Gly residues" evidence="1">
    <location>
        <begin position="223"/>
        <end position="234"/>
    </location>
</feature>
<evidence type="ECO:0000313" key="4">
    <source>
        <dbReference type="Proteomes" id="UP000612055"/>
    </source>
</evidence>
<feature type="compositionally biased region" description="Gly residues" evidence="1">
    <location>
        <begin position="555"/>
        <end position="572"/>
    </location>
</feature>
<gene>
    <name evidence="3" type="ORF">HYH03_017571</name>
</gene>
<feature type="compositionally biased region" description="Basic and acidic residues" evidence="1">
    <location>
        <begin position="247"/>
        <end position="256"/>
    </location>
</feature>
<feature type="region of interest" description="Disordered" evidence="1">
    <location>
        <begin position="208"/>
        <end position="259"/>
    </location>
</feature>
<feature type="compositionally biased region" description="Basic and acidic residues" evidence="1">
    <location>
        <begin position="136"/>
        <end position="146"/>
    </location>
</feature>
<sequence>MDKVASTALKAADQATPSSVKWAALGAAVAAPIAGAVAGPLGAAAGAVAGAQSGAALAAVFDPQPTSWMHGTSEHTMEQAPTVGELLAERRAEGGGGGGEEGGVEWGRLEDGTPAAAEVVEMGKEDAGEEAEFEAGADRAKADKRGGGPGEGPDGMMPPCSATADANCTLPDGAFPPPCNSTTDTNCTRLPRVPPLDGGMGPCNATADTNCARPDGPGPPRGQQGGRVGAGGSSDGAEGAWNSMNDAGEREFDDRRSPRKVAFRGTAPDFRVYPNSSDPSVFLRLRFGAIRELDASGRPLRGHGLASLAGATQGANFSVANQTVNGVNLSAVTIAIAPALQPGFGAACAAPAASAAPPPAPEQRRRSRHLLQDSTTASTSTAAGTGPTITLTLLFGLDAALQLPYGDRTVTVPRNGLKWSVAVTGWPFCNESNTLALDLDLLLSSNATASLGEADSLGDRTLTLALTPAVAATMAFPTFALDGPSGAAKMAVGLALQLPPPPCNATGDVDCTRPFPPPCNATDAGANCTRPFPPPCNAMEGTNCTRPDGDSAGPSGRGRGGDRPGGPGGPNDGGRDGGIPVATIRLTLPNPALYGASDLYYDPMEATSTVYDSSGTATYESGSTADGSSSPSTGLGTGATIGIIVACVVGGVALLAVVVVGTVVLVRRRRAPLSQVKPLEAV</sequence>
<feature type="transmembrane region" description="Helical" evidence="2">
    <location>
        <begin position="641"/>
        <end position="666"/>
    </location>
</feature>
<protein>
    <submittedName>
        <fullName evidence="3">Uncharacterized protein</fullName>
    </submittedName>
</protein>
<feature type="compositionally biased region" description="Low complexity" evidence="1">
    <location>
        <begin position="374"/>
        <end position="383"/>
    </location>
</feature>
<keyword evidence="4" id="KW-1185">Reference proteome</keyword>
<proteinExistence type="predicted"/>
<dbReference type="OrthoDB" id="543838at2759"/>
<keyword evidence="2" id="KW-0472">Membrane</keyword>
<comment type="caution">
    <text evidence="3">The sequence shown here is derived from an EMBL/GenBank/DDBJ whole genome shotgun (WGS) entry which is preliminary data.</text>
</comment>
<dbReference type="EMBL" id="JAEHOE010000172">
    <property type="protein sequence ID" value="KAG2483564.1"/>
    <property type="molecule type" value="Genomic_DNA"/>
</dbReference>
<dbReference type="AlphaFoldDB" id="A0A836BQA3"/>
<name>A0A836BQA3_9CHLO</name>
<feature type="region of interest" description="Disordered" evidence="1">
    <location>
        <begin position="127"/>
        <end position="158"/>
    </location>
</feature>
<evidence type="ECO:0000313" key="3">
    <source>
        <dbReference type="EMBL" id="KAG2483564.1"/>
    </source>
</evidence>
<keyword evidence="2" id="KW-1133">Transmembrane helix</keyword>
<evidence type="ECO:0000256" key="2">
    <source>
        <dbReference type="SAM" id="Phobius"/>
    </source>
</evidence>
<keyword evidence="2" id="KW-0812">Transmembrane</keyword>
<organism evidence="3 4">
    <name type="scientific">Edaphochlamys debaryana</name>
    <dbReference type="NCBI Taxonomy" id="47281"/>
    <lineage>
        <taxon>Eukaryota</taxon>
        <taxon>Viridiplantae</taxon>
        <taxon>Chlorophyta</taxon>
        <taxon>core chlorophytes</taxon>
        <taxon>Chlorophyceae</taxon>
        <taxon>CS clade</taxon>
        <taxon>Chlamydomonadales</taxon>
        <taxon>Chlamydomonadales incertae sedis</taxon>
        <taxon>Edaphochlamys</taxon>
    </lineage>
</organism>
<feature type="region of interest" description="Disordered" evidence="1">
    <location>
        <begin position="541"/>
        <end position="581"/>
    </location>
</feature>